<organism evidence="1 2">
    <name type="scientific">Pisolithus microcarpus 441</name>
    <dbReference type="NCBI Taxonomy" id="765257"/>
    <lineage>
        <taxon>Eukaryota</taxon>
        <taxon>Fungi</taxon>
        <taxon>Dikarya</taxon>
        <taxon>Basidiomycota</taxon>
        <taxon>Agaricomycotina</taxon>
        <taxon>Agaricomycetes</taxon>
        <taxon>Agaricomycetidae</taxon>
        <taxon>Boletales</taxon>
        <taxon>Sclerodermatineae</taxon>
        <taxon>Pisolithaceae</taxon>
        <taxon>Pisolithus</taxon>
    </lineage>
</organism>
<reference evidence="1 2" key="1">
    <citation type="submission" date="2014-04" db="EMBL/GenBank/DDBJ databases">
        <authorList>
            <consortium name="DOE Joint Genome Institute"/>
            <person name="Kuo A."/>
            <person name="Kohler A."/>
            <person name="Costa M.D."/>
            <person name="Nagy L.G."/>
            <person name="Floudas D."/>
            <person name="Copeland A."/>
            <person name="Barry K.W."/>
            <person name="Cichocki N."/>
            <person name="Veneault-Fourrey C."/>
            <person name="LaButti K."/>
            <person name="Lindquist E.A."/>
            <person name="Lipzen A."/>
            <person name="Lundell T."/>
            <person name="Morin E."/>
            <person name="Murat C."/>
            <person name="Sun H."/>
            <person name="Tunlid A."/>
            <person name="Henrissat B."/>
            <person name="Grigoriev I.V."/>
            <person name="Hibbett D.S."/>
            <person name="Martin F."/>
            <person name="Nordberg H.P."/>
            <person name="Cantor M.N."/>
            <person name="Hua S.X."/>
        </authorList>
    </citation>
    <scope>NUCLEOTIDE SEQUENCE [LARGE SCALE GENOMIC DNA]</scope>
    <source>
        <strain evidence="1 2">441</strain>
    </source>
</reference>
<dbReference type="EMBL" id="KN833819">
    <property type="protein sequence ID" value="KIK17802.1"/>
    <property type="molecule type" value="Genomic_DNA"/>
</dbReference>
<reference evidence="2" key="2">
    <citation type="submission" date="2015-01" db="EMBL/GenBank/DDBJ databases">
        <title>Evolutionary Origins and Diversification of the Mycorrhizal Mutualists.</title>
        <authorList>
            <consortium name="DOE Joint Genome Institute"/>
            <consortium name="Mycorrhizal Genomics Consortium"/>
            <person name="Kohler A."/>
            <person name="Kuo A."/>
            <person name="Nagy L.G."/>
            <person name="Floudas D."/>
            <person name="Copeland A."/>
            <person name="Barry K.W."/>
            <person name="Cichocki N."/>
            <person name="Veneault-Fourrey C."/>
            <person name="LaButti K."/>
            <person name="Lindquist E.A."/>
            <person name="Lipzen A."/>
            <person name="Lundell T."/>
            <person name="Morin E."/>
            <person name="Murat C."/>
            <person name="Riley R."/>
            <person name="Ohm R."/>
            <person name="Sun H."/>
            <person name="Tunlid A."/>
            <person name="Henrissat B."/>
            <person name="Grigoriev I.V."/>
            <person name="Hibbett D.S."/>
            <person name="Martin F."/>
        </authorList>
    </citation>
    <scope>NUCLEOTIDE SEQUENCE [LARGE SCALE GENOMIC DNA]</scope>
    <source>
        <strain evidence="2">441</strain>
    </source>
</reference>
<evidence type="ECO:0000313" key="1">
    <source>
        <dbReference type="EMBL" id="KIK17802.1"/>
    </source>
</evidence>
<sequence length="413" mass="45887">MLLLTDLTVFFLNQIWEYSFDDKKALLAGWVKNWASIVNVSATSTSCYSNPPIPPPSHSSKDAFNLNILSEEDDGQECGYAIQHGTQIRPASDVEGLSITRVGAEEVMAHKTLYTVQHGTQIIPPFNVDGHDKSNIATAVEETMSFKTPSLKQKCAAKDEGDVTSDLELDTEMEDVKDTMMEGPHVMAQMSLMVIEPTMVDTKAKRVVHSKSCSISAGSSVGGNVTVNYSNTTLSTKLKGKATKLDLPPLLHNDCNLKFTKNILPSLLIWYGDEANIWSTSKEDLIHVLKAIIWVVYPMFDKFDKIHHGMAIYKLIIQQLSHWQHNFASTVIVLVLDFFKENSDLSIETFCDILLEKQAFAYEDLDTSDSAKAFCSTLIVELLSTAHLQHVKFGPSPMISDAHRGQRMQAKIG</sequence>
<protein>
    <submittedName>
        <fullName evidence="1">Uncharacterized protein</fullName>
    </submittedName>
</protein>
<keyword evidence="2" id="KW-1185">Reference proteome</keyword>
<dbReference type="Proteomes" id="UP000054018">
    <property type="component" value="Unassembled WGS sequence"/>
</dbReference>
<dbReference type="HOGENOM" id="CLU_665834_0_0_1"/>
<evidence type="ECO:0000313" key="2">
    <source>
        <dbReference type="Proteomes" id="UP000054018"/>
    </source>
</evidence>
<proteinExistence type="predicted"/>
<gene>
    <name evidence="1" type="ORF">PISMIDRAFT_14835</name>
</gene>
<dbReference type="AlphaFoldDB" id="A0A0C9Z5T4"/>
<accession>A0A0C9Z5T4</accession>
<name>A0A0C9Z5T4_9AGAM</name>